<feature type="binding site" description="in other chain" evidence="8">
    <location>
        <begin position="38"/>
        <end position="41"/>
    </location>
    <ligand>
        <name>IMP</name>
        <dbReference type="ChEBI" id="CHEBI:58053"/>
        <note>ligand shared between dimeric partners</note>
    </ligand>
</feature>
<feature type="binding site" description="in other chain" evidence="8">
    <location>
        <begin position="13"/>
        <end position="16"/>
    </location>
    <ligand>
        <name>IMP</name>
        <dbReference type="ChEBI" id="CHEBI:58053"/>
        <note>ligand shared between dimeric partners</note>
    </ligand>
</feature>
<dbReference type="SUPFAM" id="SSF52540">
    <property type="entry name" value="P-loop containing nucleoside triphosphate hydrolases"/>
    <property type="match status" value="1"/>
</dbReference>
<reference evidence="11" key="2">
    <citation type="submission" date="2020-01" db="EMBL/GenBank/DDBJ databases">
        <authorList>
            <person name="Campanaro S."/>
        </authorList>
    </citation>
    <scope>NUCLEOTIDE SEQUENCE</scope>
    <source>
        <strain evidence="11">AS06rmzACSIP_7</strain>
    </source>
</reference>
<keyword evidence="8" id="KW-0963">Cytoplasm</keyword>
<comment type="catalytic activity">
    <reaction evidence="8 10">
        <text>IMP + L-aspartate + GTP = N(6)-(1,2-dicarboxyethyl)-AMP + GDP + phosphate + 2 H(+)</text>
        <dbReference type="Rhea" id="RHEA:15753"/>
        <dbReference type="ChEBI" id="CHEBI:15378"/>
        <dbReference type="ChEBI" id="CHEBI:29991"/>
        <dbReference type="ChEBI" id="CHEBI:37565"/>
        <dbReference type="ChEBI" id="CHEBI:43474"/>
        <dbReference type="ChEBI" id="CHEBI:57567"/>
        <dbReference type="ChEBI" id="CHEBI:58053"/>
        <dbReference type="ChEBI" id="CHEBI:58189"/>
        <dbReference type="EC" id="6.3.4.4"/>
    </reaction>
</comment>
<dbReference type="InterPro" id="IPR001114">
    <property type="entry name" value="Adenylosuccinate_synthetase"/>
</dbReference>
<comment type="cofactor">
    <cofactor evidence="8">
        <name>Mg(2+)</name>
        <dbReference type="ChEBI" id="CHEBI:18420"/>
    </cofactor>
    <text evidence="8">Binds 1 Mg(2+) ion per subunit.</text>
</comment>
<evidence type="ECO:0000313" key="12">
    <source>
        <dbReference type="Proteomes" id="UP000777265"/>
    </source>
</evidence>
<keyword evidence="5 8" id="KW-0658">Purine biosynthesis</keyword>
<dbReference type="InterPro" id="IPR027417">
    <property type="entry name" value="P-loop_NTPase"/>
</dbReference>
<dbReference type="InterPro" id="IPR033128">
    <property type="entry name" value="Adenylosuccin_syn_Lys_AS"/>
</dbReference>
<evidence type="ECO:0000313" key="11">
    <source>
        <dbReference type="EMBL" id="NLW36136.1"/>
    </source>
</evidence>
<comment type="subunit">
    <text evidence="1 8">Homodimer.</text>
</comment>
<dbReference type="HAMAP" id="MF_00011">
    <property type="entry name" value="Adenylosucc_synth"/>
    <property type="match status" value="1"/>
</dbReference>
<gene>
    <name evidence="8" type="primary">purA</name>
    <name evidence="11" type="ORF">GXY80_11770</name>
</gene>
<dbReference type="InterPro" id="IPR042111">
    <property type="entry name" value="Adenylosuccinate_synth_dom3"/>
</dbReference>
<feature type="binding site" evidence="8">
    <location>
        <begin position="331"/>
        <end position="333"/>
    </location>
    <ligand>
        <name>GTP</name>
        <dbReference type="ChEBI" id="CHEBI:37565"/>
    </ligand>
</feature>
<evidence type="ECO:0000256" key="3">
    <source>
        <dbReference type="ARBA" id="ARBA00022723"/>
    </source>
</evidence>
<feature type="binding site" evidence="8">
    <location>
        <position position="305"/>
    </location>
    <ligand>
        <name>GTP</name>
        <dbReference type="ChEBI" id="CHEBI:37565"/>
    </ligand>
</feature>
<dbReference type="Pfam" id="PF00709">
    <property type="entry name" value="Adenylsucc_synt"/>
    <property type="match status" value="1"/>
</dbReference>
<dbReference type="GO" id="GO:0005525">
    <property type="term" value="F:GTP binding"/>
    <property type="evidence" value="ECO:0007669"/>
    <property type="project" value="UniProtKB-UniRule"/>
</dbReference>
<name>A0A351U6M2_9BACT</name>
<dbReference type="PROSITE" id="PS00513">
    <property type="entry name" value="ADENYLOSUCCIN_SYN_2"/>
    <property type="match status" value="1"/>
</dbReference>
<feature type="binding site" evidence="8">
    <location>
        <begin position="12"/>
        <end position="18"/>
    </location>
    <ligand>
        <name>GTP</name>
        <dbReference type="ChEBI" id="CHEBI:37565"/>
    </ligand>
</feature>
<dbReference type="NCBIfam" id="TIGR00184">
    <property type="entry name" value="purA"/>
    <property type="match status" value="1"/>
</dbReference>
<dbReference type="GO" id="GO:0005737">
    <property type="term" value="C:cytoplasm"/>
    <property type="evidence" value="ECO:0007669"/>
    <property type="project" value="UniProtKB-SubCell"/>
</dbReference>
<dbReference type="EC" id="6.3.4.4" evidence="8 10"/>
<dbReference type="Gene3D" id="3.90.170.10">
    <property type="entry name" value="Adenylosuccinate Synthetase, subunit A, domain 3"/>
    <property type="match status" value="1"/>
</dbReference>
<feature type="binding site" evidence="8">
    <location>
        <position position="40"/>
    </location>
    <ligand>
        <name>Mg(2+)</name>
        <dbReference type="ChEBI" id="CHEBI:18420"/>
    </ligand>
</feature>
<protein>
    <recommendedName>
        <fullName evidence="8 10">Adenylosuccinate synthetase</fullName>
        <shortName evidence="8">AMPSase</shortName>
        <shortName evidence="8">AdSS</shortName>
        <ecNumber evidence="8 10">6.3.4.4</ecNumber>
    </recommendedName>
    <alternativeName>
        <fullName evidence="8">IMP--aspartate ligase</fullName>
    </alternativeName>
</protein>
<dbReference type="EMBL" id="JAAYEE010000217">
    <property type="protein sequence ID" value="NLW36136.1"/>
    <property type="molecule type" value="Genomic_DNA"/>
</dbReference>
<dbReference type="InterPro" id="IPR042109">
    <property type="entry name" value="Adenylosuccinate_synth_dom1"/>
</dbReference>
<feature type="binding site" description="in other chain" evidence="8">
    <location>
        <position position="224"/>
    </location>
    <ligand>
        <name>IMP</name>
        <dbReference type="ChEBI" id="CHEBI:58053"/>
        <note>ligand shared between dimeric partners</note>
    </ligand>
</feature>
<evidence type="ECO:0000256" key="8">
    <source>
        <dbReference type="HAMAP-Rule" id="MF_00011"/>
    </source>
</evidence>
<dbReference type="GO" id="GO:0004019">
    <property type="term" value="F:adenylosuccinate synthase activity"/>
    <property type="evidence" value="ECO:0007669"/>
    <property type="project" value="UniProtKB-UniRule"/>
</dbReference>
<dbReference type="NCBIfam" id="NF002223">
    <property type="entry name" value="PRK01117.1"/>
    <property type="match status" value="1"/>
</dbReference>
<feature type="binding site" evidence="8">
    <location>
        <begin position="299"/>
        <end position="305"/>
    </location>
    <ligand>
        <name>substrate</name>
    </ligand>
</feature>
<evidence type="ECO:0000256" key="9">
    <source>
        <dbReference type="PROSITE-ProRule" id="PRU10134"/>
    </source>
</evidence>
<evidence type="ECO:0000256" key="2">
    <source>
        <dbReference type="ARBA" id="ARBA00022598"/>
    </source>
</evidence>
<sequence>MPNVGVVGVQWGDEGKGKIIDILSDYADIIVRFQGGANAGHTIVAGGKRVILHLIPSGILREGKCCIIGNGVVLDPEVFVHELSELKALGYIKDDKKLMVSGLAHLIMPYHKKLDMLKESRNTKKIGTTGRGIGPAYEDKASRMGIRVIDLFDKKVLTERVKRNLEFKNFVIKKYYKNEGFQARQIVKTYSEYGKILKKYVTDTTAFLHKSIDQNKTILFEGAQGTYLDIDHGTYPYVTSSNTVSGNMASGSGAPPTSVGYILGICKAYTTRVGEGPFPTELFGEDGELMRKIGDEYGATTGRPRRCGWFDAVIVRRAVKTNGIKGLSLMKMDVLDSFEKIKICVKYKIGAKTYAEPPMSVGDYERVEPVYEEIDGWNTSLRGITKYDELPTNAKKYLKRLEELVEARIDIVSTGPERESTILLKNPFV</sequence>
<keyword evidence="2 8" id="KW-0436">Ligase</keyword>
<feature type="active site" description="Proton acceptor" evidence="8">
    <location>
        <position position="13"/>
    </location>
</feature>
<dbReference type="GO" id="GO:0000287">
    <property type="term" value="F:magnesium ion binding"/>
    <property type="evidence" value="ECO:0007669"/>
    <property type="project" value="UniProtKB-UniRule"/>
</dbReference>
<dbReference type="PROSITE" id="PS01266">
    <property type="entry name" value="ADENYLOSUCCIN_SYN_1"/>
    <property type="match status" value="1"/>
</dbReference>
<keyword evidence="4 8" id="KW-0547">Nucleotide-binding</keyword>
<dbReference type="STRING" id="909663.GCA_000512235_02918"/>
<reference evidence="11" key="1">
    <citation type="journal article" date="2020" name="Biotechnol. Biofuels">
        <title>New insights from the biogas microbiome by comprehensive genome-resolved metagenomics of nearly 1600 species originating from multiple anaerobic digesters.</title>
        <authorList>
            <person name="Campanaro S."/>
            <person name="Treu L."/>
            <person name="Rodriguez-R L.M."/>
            <person name="Kovalovszki A."/>
            <person name="Ziels R.M."/>
            <person name="Maus I."/>
            <person name="Zhu X."/>
            <person name="Kougias P.G."/>
            <person name="Basile A."/>
            <person name="Luo G."/>
            <person name="Schluter A."/>
            <person name="Konstantinidis K.T."/>
            <person name="Angelidaki I."/>
        </authorList>
    </citation>
    <scope>NUCLEOTIDE SEQUENCE</scope>
    <source>
        <strain evidence="11">AS06rmzACSIP_7</strain>
    </source>
</reference>
<feature type="binding site" description="in other chain" evidence="8">
    <location>
        <position position="129"/>
    </location>
    <ligand>
        <name>IMP</name>
        <dbReference type="ChEBI" id="CHEBI:58053"/>
        <note>ligand shared between dimeric partners</note>
    </ligand>
</feature>
<dbReference type="Gene3D" id="3.40.440.10">
    <property type="entry name" value="Adenylosuccinate Synthetase, subunit A, domain 1"/>
    <property type="match status" value="1"/>
</dbReference>
<dbReference type="InterPro" id="IPR018220">
    <property type="entry name" value="Adenylosuccin_syn_GTP-bd"/>
</dbReference>
<dbReference type="Proteomes" id="UP000777265">
    <property type="component" value="Unassembled WGS sequence"/>
</dbReference>
<feature type="binding site" evidence="8">
    <location>
        <position position="143"/>
    </location>
    <ligand>
        <name>IMP</name>
        <dbReference type="ChEBI" id="CHEBI:58053"/>
        <note>ligand shared between dimeric partners</note>
    </ligand>
</feature>
<keyword evidence="6 8" id="KW-0460">Magnesium</keyword>
<evidence type="ECO:0000256" key="1">
    <source>
        <dbReference type="ARBA" id="ARBA00011738"/>
    </source>
</evidence>
<feature type="active site" description="Proton donor" evidence="8">
    <location>
        <position position="41"/>
    </location>
</feature>
<feature type="binding site" evidence="8">
    <location>
        <begin position="413"/>
        <end position="415"/>
    </location>
    <ligand>
        <name>GTP</name>
        <dbReference type="ChEBI" id="CHEBI:37565"/>
    </ligand>
</feature>
<evidence type="ECO:0000256" key="7">
    <source>
        <dbReference type="ARBA" id="ARBA00023134"/>
    </source>
</evidence>
<dbReference type="PANTHER" id="PTHR11846:SF0">
    <property type="entry name" value="ADENYLOSUCCINATE SYNTHETASE"/>
    <property type="match status" value="1"/>
</dbReference>
<dbReference type="FunFam" id="1.10.300.10:FF:000001">
    <property type="entry name" value="Adenylosuccinate synthetase"/>
    <property type="match status" value="1"/>
</dbReference>
<accession>A0A351U6M2</accession>
<comment type="subcellular location">
    <subcellularLocation>
        <location evidence="8">Cytoplasm</location>
    </subcellularLocation>
</comment>
<keyword evidence="7 8" id="KW-0342">GTP-binding</keyword>
<feature type="binding site" description="in other chain" evidence="8">
    <location>
        <position position="303"/>
    </location>
    <ligand>
        <name>IMP</name>
        <dbReference type="ChEBI" id="CHEBI:58053"/>
        <note>ligand shared between dimeric partners</note>
    </ligand>
</feature>
<dbReference type="InterPro" id="IPR042110">
    <property type="entry name" value="Adenylosuccinate_synth_dom2"/>
</dbReference>
<comment type="similarity">
    <text evidence="8 10">Belongs to the adenylosuccinate synthetase family.</text>
</comment>
<dbReference type="SMART" id="SM00788">
    <property type="entry name" value="Adenylsucc_synt"/>
    <property type="match status" value="1"/>
</dbReference>
<feature type="active site" evidence="9">
    <location>
        <position position="140"/>
    </location>
</feature>
<evidence type="ECO:0000256" key="5">
    <source>
        <dbReference type="ARBA" id="ARBA00022755"/>
    </source>
</evidence>
<feature type="binding site" evidence="8">
    <location>
        <position position="13"/>
    </location>
    <ligand>
        <name>Mg(2+)</name>
        <dbReference type="ChEBI" id="CHEBI:18420"/>
    </ligand>
</feature>
<feature type="binding site" evidence="8">
    <location>
        <begin position="40"/>
        <end position="42"/>
    </location>
    <ligand>
        <name>GTP</name>
        <dbReference type="ChEBI" id="CHEBI:37565"/>
    </ligand>
</feature>
<evidence type="ECO:0000256" key="10">
    <source>
        <dbReference type="RuleBase" id="RU000520"/>
    </source>
</evidence>
<keyword evidence="3 8" id="KW-0479">Metal-binding</keyword>
<comment type="pathway">
    <text evidence="8 10">Purine metabolism; AMP biosynthesis via de novo pathway; AMP from IMP: step 1/2.</text>
</comment>
<organism evidence="11 12">
    <name type="scientific">Syntrophorhabdus aromaticivorans</name>
    <dbReference type="NCBI Taxonomy" id="328301"/>
    <lineage>
        <taxon>Bacteria</taxon>
        <taxon>Pseudomonadati</taxon>
        <taxon>Thermodesulfobacteriota</taxon>
        <taxon>Syntrophorhabdia</taxon>
        <taxon>Syntrophorhabdales</taxon>
        <taxon>Syntrophorhabdaceae</taxon>
        <taxon>Syntrophorhabdus</taxon>
    </lineage>
</organism>
<dbReference type="PANTHER" id="PTHR11846">
    <property type="entry name" value="ADENYLOSUCCINATE SYNTHETASE"/>
    <property type="match status" value="1"/>
</dbReference>
<dbReference type="GO" id="GO:0046040">
    <property type="term" value="P:IMP metabolic process"/>
    <property type="evidence" value="ECO:0007669"/>
    <property type="project" value="TreeGrafter"/>
</dbReference>
<comment type="caution">
    <text evidence="11">The sequence shown here is derived from an EMBL/GenBank/DDBJ whole genome shotgun (WGS) entry which is preliminary data.</text>
</comment>
<dbReference type="CDD" id="cd03108">
    <property type="entry name" value="AdSS"/>
    <property type="match status" value="1"/>
</dbReference>
<feature type="binding site" description="in other chain" evidence="8">
    <location>
        <position position="239"/>
    </location>
    <ligand>
        <name>IMP</name>
        <dbReference type="ChEBI" id="CHEBI:58053"/>
        <note>ligand shared between dimeric partners</note>
    </ligand>
</feature>
<dbReference type="GO" id="GO:0044208">
    <property type="term" value="P:'de novo' AMP biosynthetic process"/>
    <property type="evidence" value="ECO:0007669"/>
    <property type="project" value="UniProtKB-UniRule"/>
</dbReference>
<dbReference type="AlphaFoldDB" id="A0A351U6M2"/>
<comment type="function">
    <text evidence="8">Plays an important role in the de novo pathway of purine nucleotide biosynthesis. Catalyzes the first committed step in the biosynthesis of AMP from IMP.</text>
</comment>
<dbReference type="FunFam" id="3.90.170.10:FF:000001">
    <property type="entry name" value="Adenylosuccinate synthetase"/>
    <property type="match status" value="1"/>
</dbReference>
<proteinExistence type="inferred from homology"/>
<evidence type="ECO:0000256" key="4">
    <source>
        <dbReference type="ARBA" id="ARBA00022741"/>
    </source>
</evidence>
<evidence type="ECO:0000256" key="6">
    <source>
        <dbReference type="ARBA" id="ARBA00022842"/>
    </source>
</evidence>
<dbReference type="Gene3D" id="1.10.300.10">
    <property type="entry name" value="Adenylosuccinate Synthetase, subunit A, domain 2"/>
    <property type="match status" value="1"/>
</dbReference>